<feature type="short sequence motif" description="Nudix box" evidence="8">
    <location>
        <begin position="87"/>
        <end position="110"/>
    </location>
</feature>
<feature type="binding site" evidence="7">
    <location>
        <position position="107"/>
    </location>
    <ligand>
        <name>Mg(2+)</name>
        <dbReference type="ChEBI" id="CHEBI:18420"/>
        <label>1</label>
    </ligand>
</feature>
<comment type="subcellular location">
    <subcellularLocation>
        <location evidence="2">Cytoplasm</location>
    </subcellularLocation>
</comment>
<protein>
    <submittedName>
        <fullName evidence="10">UDP-sugar diphosphatase</fullName>
    </submittedName>
</protein>
<evidence type="ECO:0000313" key="11">
    <source>
        <dbReference type="Proteomes" id="UP000317935"/>
    </source>
</evidence>
<dbReference type="PROSITE" id="PS51462">
    <property type="entry name" value="NUDIX"/>
    <property type="match status" value="1"/>
</dbReference>
<keyword evidence="7" id="KW-0479">Metal-binding</keyword>
<reference evidence="10 11" key="1">
    <citation type="submission" date="2019-06" db="EMBL/GenBank/DDBJ databases">
        <title>Complete genome sequence of Helicobacter suis SNTW101c.</title>
        <authorList>
            <person name="Rimbara E."/>
            <person name="Suzuki M."/>
            <person name="Matsui H."/>
            <person name="Nakamura M."/>
            <person name="Mori S."/>
            <person name="Shibayama K."/>
        </authorList>
    </citation>
    <scope>NUCLEOTIDE SEQUENCE [LARGE SCALE GENOMIC DNA]</scope>
    <source>
        <strain evidence="10 11">SNTW101c</strain>
    </source>
</reference>
<dbReference type="AlphaFoldDB" id="A0A6J4CXH0"/>
<dbReference type="PANTHER" id="PTHR11839:SF15">
    <property type="entry name" value="URIDINE DIPHOSPHATE GLUCOSE PYROPHOSPHATASE NUDT14"/>
    <property type="match status" value="1"/>
</dbReference>
<evidence type="ECO:0000256" key="5">
    <source>
        <dbReference type="ARBA" id="ARBA00022801"/>
    </source>
</evidence>
<dbReference type="Proteomes" id="UP000317935">
    <property type="component" value="Chromosome"/>
</dbReference>
<dbReference type="FunFam" id="3.90.79.10:FF:000035">
    <property type="entry name" value="Uridine diphosphate glucose pyrophosphatase"/>
    <property type="match status" value="1"/>
</dbReference>
<dbReference type="InterPro" id="IPR015797">
    <property type="entry name" value="NUDIX_hydrolase-like_dom_sf"/>
</dbReference>
<evidence type="ECO:0000256" key="2">
    <source>
        <dbReference type="ARBA" id="ARBA00004496"/>
    </source>
</evidence>
<keyword evidence="5" id="KW-0378">Hydrolase</keyword>
<evidence type="ECO:0000313" key="10">
    <source>
        <dbReference type="EMBL" id="BCD69402.1"/>
    </source>
</evidence>
<feature type="binding site" evidence="7">
    <location>
        <position position="86"/>
    </location>
    <ligand>
        <name>Mg(2+)</name>
        <dbReference type="ChEBI" id="CHEBI:18420"/>
        <label>1</label>
    </ligand>
</feature>
<feature type="binding site" evidence="7">
    <location>
        <position position="156"/>
    </location>
    <ligand>
        <name>Mg(2+)</name>
        <dbReference type="ChEBI" id="CHEBI:18420"/>
        <label>1</label>
    </ligand>
</feature>
<dbReference type="GO" id="GO:0016818">
    <property type="term" value="F:hydrolase activity, acting on acid anhydrides, in phosphorus-containing anhydrides"/>
    <property type="evidence" value="ECO:0007669"/>
    <property type="project" value="InterPro"/>
</dbReference>
<name>A0A6J4CXH0_9HELI</name>
<feature type="domain" description="Nudix hydrolase" evidence="9">
    <location>
        <begin position="38"/>
        <end position="185"/>
    </location>
</feature>
<evidence type="ECO:0000256" key="4">
    <source>
        <dbReference type="ARBA" id="ARBA00022490"/>
    </source>
</evidence>
<organism evidence="10 11">
    <name type="scientific">Helicobacter suis</name>
    <dbReference type="NCBI Taxonomy" id="104628"/>
    <lineage>
        <taxon>Bacteria</taxon>
        <taxon>Pseudomonadati</taxon>
        <taxon>Campylobacterota</taxon>
        <taxon>Epsilonproteobacteria</taxon>
        <taxon>Campylobacterales</taxon>
        <taxon>Helicobacteraceae</taxon>
        <taxon>Helicobacter</taxon>
    </lineage>
</organism>
<comment type="subunit">
    <text evidence="3">Homodimer.</text>
</comment>
<dbReference type="SUPFAM" id="SSF55811">
    <property type="entry name" value="Nudix"/>
    <property type="match status" value="1"/>
</dbReference>
<dbReference type="GO" id="GO:0046872">
    <property type="term" value="F:metal ion binding"/>
    <property type="evidence" value="ECO:0007669"/>
    <property type="project" value="UniProtKB-KW"/>
</dbReference>
<dbReference type="NCBIfam" id="TIGR00052">
    <property type="entry name" value="nudix-type nucleoside diphosphatase, YffH/AdpP family"/>
    <property type="match status" value="1"/>
</dbReference>
<sequence>MIAYDQIQVVDCPHSPYFKPKRILYEENGVAKSWDMVRVHDSVSILLHHVQKQSLLLVKQFRPAVFVNACLYAGQSVDGYTYELCAGLVDKANKSLEQIACEEVFEECGYAIEPQMLQKIGVFYAATGISGSKQTMFFASIGEKHYKHRGGGIDTEEIELVYLPLEEYKAFMANEQICKSVGLGYALLWFGQYFKDEHLRGFWVGVLIFWGVLHAQTWVNP</sequence>
<evidence type="ECO:0000256" key="8">
    <source>
        <dbReference type="PIRSR" id="PIRSR604385-3"/>
    </source>
</evidence>
<gene>
    <name evidence="10" type="ORF">SNTW_00470</name>
</gene>
<dbReference type="EMBL" id="AP019774">
    <property type="protein sequence ID" value="BCD69402.1"/>
    <property type="molecule type" value="Genomic_DNA"/>
</dbReference>
<evidence type="ECO:0000256" key="1">
    <source>
        <dbReference type="ARBA" id="ARBA00001946"/>
    </source>
</evidence>
<evidence type="ECO:0000256" key="7">
    <source>
        <dbReference type="PIRSR" id="PIRSR604385-2"/>
    </source>
</evidence>
<dbReference type="RefSeq" id="WP_232048849.1">
    <property type="nucleotide sequence ID" value="NZ_AP019774.1"/>
</dbReference>
<accession>A0A6J4CXH0</accession>
<dbReference type="InterPro" id="IPR000086">
    <property type="entry name" value="NUDIX_hydrolase_dom"/>
</dbReference>
<dbReference type="InterPro" id="IPR004385">
    <property type="entry name" value="NDP_pyrophosphatase"/>
</dbReference>
<comment type="cofactor">
    <cofactor evidence="1 7">
        <name>Mg(2+)</name>
        <dbReference type="ChEBI" id="CHEBI:18420"/>
    </cofactor>
</comment>
<dbReference type="GO" id="GO:0005737">
    <property type="term" value="C:cytoplasm"/>
    <property type="evidence" value="ECO:0007669"/>
    <property type="project" value="UniProtKB-SubCell"/>
</dbReference>
<proteinExistence type="predicted"/>
<feature type="binding site" evidence="7">
    <location>
        <position position="103"/>
    </location>
    <ligand>
        <name>Mg(2+)</name>
        <dbReference type="ChEBI" id="CHEBI:18420"/>
        <label>1</label>
    </ligand>
</feature>
<evidence type="ECO:0000256" key="6">
    <source>
        <dbReference type="ARBA" id="ARBA00022842"/>
    </source>
</evidence>
<dbReference type="Gene3D" id="3.90.79.10">
    <property type="entry name" value="Nucleoside Triphosphate Pyrophosphohydrolase"/>
    <property type="match status" value="1"/>
</dbReference>
<dbReference type="PANTHER" id="PTHR11839">
    <property type="entry name" value="UDP/ADP-SUGAR PYROPHOSPHATASE"/>
    <property type="match status" value="1"/>
</dbReference>
<evidence type="ECO:0000256" key="3">
    <source>
        <dbReference type="ARBA" id="ARBA00011738"/>
    </source>
</evidence>
<dbReference type="GO" id="GO:0006753">
    <property type="term" value="P:nucleoside phosphate metabolic process"/>
    <property type="evidence" value="ECO:0007669"/>
    <property type="project" value="TreeGrafter"/>
</dbReference>
<dbReference type="CDD" id="cd18887">
    <property type="entry name" value="NUDIX_UGPPase_Nudt14"/>
    <property type="match status" value="1"/>
</dbReference>
<keyword evidence="6 7" id="KW-0460">Magnesium</keyword>
<evidence type="ECO:0000259" key="9">
    <source>
        <dbReference type="PROSITE" id="PS51462"/>
    </source>
</evidence>
<dbReference type="GO" id="GO:0019693">
    <property type="term" value="P:ribose phosphate metabolic process"/>
    <property type="evidence" value="ECO:0007669"/>
    <property type="project" value="TreeGrafter"/>
</dbReference>
<keyword evidence="4" id="KW-0963">Cytoplasm</keyword>